<evidence type="ECO:0000256" key="3">
    <source>
        <dbReference type="ARBA" id="ARBA00005755"/>
    </source>
</evidence>
<dbReference type="GO" id="GO:0003887">
    <property type="term" value="F:DNA-directed DNA polymerase activity"/>
    <property type="evidence" value="ECO:0007669"/>
    <property type="project" value="UniProtKB-KW"/>
</dbReference>
<dbReference type="FunFam" id="1.10.287.690:FF:000002">
    <property type="entry name" value="DNA polymerase zeta"/>
    <property type="match status" value="1"/>
</dbReference>
<dbReference type="AlphaFoldDB" id="A0A9P1GW32"/>
<accession>A0A9P1GW32</accession>
<evidence type="ECO:0000256" key="12">
    <source>
        <dbReference type="ARBA" id="ARBA00023004"/>
    </source>
</evidence>
<evidence type="ECO:0000313" key="20">
    <source>
        <dbReference type="Proteomes" id="UP000838763"/>
    </source>
</evidence>
<keyword evidence="9" id="KW-0227">DNA damage</keyword>
<organism evidence="19 20">
    <name type="scientific">Parascedosporium putredinis</name>
    <dbReference type="NCBI Taxonomy" id="1442378"/>
    <lineage>
        <taxon>Eukaryota</taxon>
        <taxon>Fungi</taxon>
        <taxon>Dikarya</taxon>
        <taxon>Ascomycota</taxon>
        <taxon>Pezizomycotina</taxon>
        <taxon>Sordariomycetes</taxon>
        <taxon>Hypocreomycetidae</taxon>
        <taxon>Microascales</taxon>
        <taxon>Microascaceae</taxon>
        <taxon>Parascedosporium</taxon>
    </lineage>
</organism>
<dbReference type="EMBL" id="CALLCH030000001">
    <property type="protein sequence ID" value="CAI4211380.1"/>
    <property type="molecule type" value="Genomic_DNA"/>
</dbReference>
<dbReference type="InterPro" id="IPR043502">
    <property type="entry name" value="DNA/RNA_pol_sf"/>
</dbReference>
<name>A0A9P1GW32_9PEZI</name>
<evidence type="ECO:0000256" key="13">
    <source>
        <dbReference type="ARBA" id="ARBA00023014"/>
    </source>
</evidence>
<evidence type="ECO:0000256" key="17">
    <source>
        <dbReference type="SAM" id="MobiDB-lite"/>
    </source>
</evidence>
<feature type="domain" description="DNA-directed DNA polymerase family B multifunctional" evidence="18">
    <location>
        <begin position="16"/>
        <end position="210"/>
    </location>
</feature>
<dbReference type="PROSITE" id="PS00116">
    <property type="entry name" value="DNA_POLYMERASE_B"/>
    <property type="match status" value="1"/>
</dbReference>
<evidence type="ECO:0000256" key="15">
    <source>
        <dbReference type="ARBA" id="ARBA00023204"/>
    </source>
</evidence>
<dbReference type="EC" id="2.7.7.7" evidence="4"/>
<evidence type="ECO:0000256" key="16">
    <source>
        <dbReference type="ARBA" id="ARBA00049244"/>
    </source>
</evidence>
<dbReference type="Gene3D" id="3.90.1600.10">
    <property type="entry name" value="Palm domain of DNA polymerase"/>
    <property type="match status" value="1"/>
</dbReference>
<evidence type="ECO:0000256" key="1">
    <source>
        <dbReference type="ARBA" id="ARBA00001966"/>
    </source>
</evidence>
<dbReference type="GO" id="GO:0005739">
    <property type="term" value="C:mitochondrion"/>
    <property type="evidence" value="ECO:0007669"/>
    <property type="project" value="UniProtKB-SubCell"/>
</dbReference>
<sequence>MGFTELHRRRRLLELLKDHVNIAPNGMMYATATIRKSLLAKMLTEILETRFMVKSGMKQDKGDRRLQRLLNNRQLALKLLANVTYGYTSASYSGRMPCAEIADSIVQTGRETLEKAIAYIHSRGDWNAEVVYGDTDSLFVSLKGRTKDQAFDIGAEIAQAITDMNPRPIKLKFEKVYFPCVLLAKKRYVGYKYESKDQVEPEFDAKGIETDARAEPQYGERVPYVVATGAPGARLIDRCIAPEDLLQNSHVTLDAEYYITKNITPPLDRIFHLVGPAPASDPGRRRAPLRSLPVQRPGLRGRAQDQAGQAGEERGGRGFGVQVLRRTGPLEEVLCDSKDCPVYYTRVKEGVKLRSEQATVNPIIEKLLDTPSRLEW</sequence>
<dbReference type="GO" id="GO:0016035">
    <property type="term" value="C:zeta DNA polymerase complex"/>
    <property type="evidence" value="ECO:0007669"/>
    <property type="project" value="InterPro"/>
</dbReference>
<comment type="catalytic activity">
    <reaction evidence="16">
        <text>DNA(n) + a 2'-deoxyribonucleoside 5'-triphosphate = DNA(n+1) + diphosphate</text>
        <dbReference type="Rhea" id="RHEA:22508"/>
        <dbReference type="Rhea" id="RHEA-COMP:17339"/>
        <dbReference type="Rhea" id="RHEA-COMP:17340"/>
        <dbReference type="ChEBI" id="CHEBI:33019"/>
        <dbReference type="ChEBI" id="CHEBI:61560"/>
        <dbReference type="ChEBI" id="CHEBI:173112"/>
        <dbReference type="EC" id="2.7.7.7"/>
    </reaction>
</comment>
<dbReference type="GO" id="GO:0051536">
    <property type="term" value="F:iron-sulfur cluster binding"/>
    <property type="evidence" value="ECO:0007669"/>
    <property type="project" value="UniProtKB-KW"/>
</dbReference>
<feature type="compositionally biased region" description="Low complexity" evidence="17">
    <location>
        <begin position="298"/>
        <end position="310"/>
    </location>
</feature>
<dbReference type="GO" id="GO:0000724">
    <property type="term" value="P:double-strand break repair via homologous recombination"/>
    <property type="evidence" value="ECO:0007669"/>
    <property type="project" value="TreeGrafter"/>
</dbReference>
<evidence type="ECO:0000256" key="5">
    <source>
        <dbReference type="ARBA" id="ARBA00021589"/>
    </source>
</evidence>
<protein>
    <recommendedName>
        <fullName evidence="5">DNA polymerase zeta catalytic subunit</fullName>
        <ecNumber evidence="4">2.7.7.7</ecNumber>
    </recommendedName>
</protein>
<feature type="region of interest" description="Disordered" evidence="17">
    <location>
        <begin position="278"/>
        <end position="320"/>
    </location>
</feature>
<dbReference type="GO" id="GO:0042276">
    <property type="term" value="P:error-prone translesion synthesis"/>
    <property type="evidence" value="ECO:0007669"/>
    <property type="project" value="TreeGrafter"/>
</dbReference>
<evidence type="ECO:0000256" key="8">
    <source>
        <dbReference type="ARBA" id="ARBA00022723"/>
    </source>
</evidence>
<dbReference type="PANTHER" id="PTHR45812">
    <property type="entry name" value="DNA POLYMERASE ZETA CATALYTIC SUBUNIT"/>
    <property type="match status" value="1"/>
</dbReference>
<feature type="domain" description="DNA-directed DNA polymerase family B multifunctional" evidence="18">
    <location>
        <begin position="213"/>
        <end position="272"/>
    </location>
</feature>
<keyword evidence="15" id="KW-0234">DNA repair</keyword>
<dbReference type="GO" id="GO:0000166">
    <property type="term" value="F:nucleotide binding"/>
    <property type="evidence" value="ECO:0007669"/>
    <property type="project" value="InterPro"/>
</dbReference>
<dbReference type="Proteomes" id="UP000838763">
    <property type="component" value="Unassembled WGS sequence"/>
</dbReference>
<dbReference type="PANTHER" id="PTHR45812:SF1">
    <property type="entry name" value="DNA POLYMERASE ZETA CATALYTIC SUBUNIT"/>
    <property type="match status" value="1"/>
</dbReference>
<evidence type="ECO:0000256" key="2">
    <source>
        <dbReference type="ARBA" id="ARBA00004173"/>
    </source>
</evidence>
<comment type="caution">
    <text evidence="19">The sequence shown here is derived from an EMBL/GenBank/DDBJ whole genome shotgun (WGS) entry which is preliminary data.</text>
</comment>
<evidence type="ECO:0000313" key="19">
    <source>
        <dbReference type="EMBL" id="CAI4211380.1"/>
    </source>
</evidence>
<dbReference type="InterPro" id="IPR030559">
    <property type="entry name" value="PolZ_Rev3"/>
</dbReference>
<reference evidence="19" key="1">
    <citation type="submission" date="2022-11" db="EMBL/GenBank/DDBJ databases">
        <authorList>
            <person name="Scott C."/>
            <person name="Bruce N."/>
        </authorList>
    </citation>
    <scope>NUCLEOTIDE SEQUENCE</scope>
</reference>
<evidence type="ECO:0000256" key="14">
    <source>
        <dbReference type="ARBA" id="ARBA00023128"/>
    </source>
</evidence>
<comment type="subcellular location">
    <subcellularLocation>
        <location evidence="2">Mitochondrion</location>
    </subcellularLocation>
</comment>
<dbReference type="InterPro" id="IPR017964">
    <property type="entry name" value="DNA-dir_DNA_pol_B_CS"/>
</dbReference>
<gene>
    <name evidence="19" type="ORF">PPNO1_LOCUS1175</name>
</gene>
<keyword evidence="7" id="KW-0548">Nucleotidyltransferase</keyword>
<keyword evidence="6" id="KW-0808">Transferase</keyword>
<evidence type="ECO:0000256" key="9">
    <source>
        <dbReference type="ARBA" id="ARBA00022763"/>
    </source>
</evidence>
<proteinExistence type="inferred from homology"/>
<evidence type="ECO:0000256" key="7">
    <source>
        <dbReference type="ARBA" id="ARBA00022695"/>
    </source>
</evidence>
<keyword evidence="20" id="KW-1185">Reference proteome</keyword>
<keyword evidence="11" id="KW-0239">DNA-directed DNA polymerase</keyword>
<dbReference type="Pfam" id="PF00136">
    <property type="entry name" value="DNA_pol_B"/>
    <property type="match status" value="2"/>
</dbReference>
<keyword evidence="12" id="KW-0408">Iron</keyword>
<evidence type="ECO:0000256" key="10">
    <source>
        <dbReference type="ARBA" id="ARBA00022833"/>
    </source>
</evidence>
<keyword evidence="8" id="KW-0479">Metal-binding</keyword>
<dbReference type="SUPFAM" id="SSF56672">
    <property type="entry name" value="DNA/RNA polymerases"/>
    <property type="match status" value="1"/>
</dbReference>
<dbReference type="InterPro" id="IPR006134">
    <property type="entry name" value="DNA-dir_DNA_pol_B_multi_dom"/>
</dbReference>
<dbReference type="GO" id="GO:0005634">
    <property type="term" value="C:nucleus"/>
    <property type="evidence" value="ECO:0007669"/>
    <property type="project" value="TreeGrafter"/>
</dbReference>
<dbReference type="Gene3D" id="1.10.287.690">
    <property type="entry name" value="Helix hairpin bin"/>
    <property type="match status" value="1"/>
</dbReference>
<evidence type="ECO:0000256" key="6">
    <source>
        <dbReference type="ARBA" id="ARBA00022679"/>
    </source>
</evidence>
<keyword evidence="10" id="KW-0862">Zinc</keyword>
<keyword evidence="14" id="KW-0496">Mitochondrion</keyword>
<dbReference type="InterPro" id="IPR023211">
    <property type="entry name" value="DNA_pol_palm_dom_sf"/>
</dbReference>
<dbReference type="OrthoDB" id="2414538at2759"/>
<evidence type="ECO:0000259" key="18">
    <source>
        <dbReference type="Pfam" id="PF00136"/>
    </source>
</evidence>
<comment type="similarity">
    <text evidence="3">Belongs to the DNA polymerase type-B family.</text>
</comment>
<comment type="cofactor">
    <cofactor evidence="1">
        <name>[4Fe-4S] cluster</name>
        <dbReference type="ChEBI" id="CHEBI:49883"/>
    </cofactor>
</comment>
<evidence type="ECO:0000256" key="11">
    <source>
        <dbReference type="ARBA" id="ARBA00022932"/>
    </source>
</evidence>
<keyword evidence="13" id="KW-0411">Iron-sulfur</keyword>
<dbReference type="GO" id="GO:0003677">
    <property type="term" value="F:DNA binding"/>
    <property type="evidence" value="ECO:0007669"/>
    <property type="project" value="InterPro"/>
</dbReference>
<evidence type="ECO:0000256" key="4">
    <source>
        <dbReference type="ARBA" id="ARBA00012417"/>
    </source>
</evidence>
<dbReference type="GO" id="GO:0046872">
    <property type="term" value="F:metal ion binding"/>
    <property type="evidence" value="ECO:0007669"/>
    <property type="project" value="UniProtKB-KW"/>
</dbReference>